<gene>
    <name evidence="1" type="ORF">BLNAU_16548</name>
</gene>
<protein>
    <submittedName>
        <fullName evidence="1">Uncharacterized protein</fullName>
    </submittedName>
</protein>
<keyword evidence="2" id="KW-1185">Reference proteome</keyword>
<accession>A0ABQ9XAR6</accession>
<reference evidence="1 2" key="1">
    <citation type="journal article" date="2022" name="bioRxiv">
        <title>Genomics of Preaxostyla Flagellates Illuminates Evolutionary Transitions and the Path Towards Mitochondrial Loss.</title>
        <authorList>
            <person name="Novak L.V.F."/>
            <person name="Treitli S.C."/>
            <person name="Pyrih J."/>
            <person name="Halakuc P."/>
            <person name="Pipaliya S.V."/>
            <person name="Vacek V."/>
            <person name="Brzon O."/>
            <person name="Soukal P."/>
            <person name="Eme L."/>
            <person name="Dacks J.B."/>
            <person name="Karnkowska A."/>
            <person name="Elias M."/>
            <person name="Hampl V."/>
        </authorList>
    </citation>
    <scope>NUCLEOTIDE SEQUENCE [LARGE SCALE GENOMIC DNA]</scope>
    <source>
        <strain evidence="1">NAU3</strain>
        <tissue evidence="1">Gut</tissue>
    </source>
</reference>
<dbReference type="EMBL" id="JARBJD010000175">
    <property type="protein sequence ID" value="KAK2948479.1"/>
    <property type="molecule type" value="Genomic_DNA"/>
</dbReference>
<proteinExistence type="predicted"/>
<name>A0ABQ9XAR6_9EUKA</name>
<sequence>MTFRRRKRAEQARRETKSLFHHNSQDWIDKEAVTHLSGAGLVSGEESKEQAILTRSKEVTNVNDINLLIKKANTESEDGHFDNSEFEQSAKKAMGNPDVGAYTSHSSHIPAIQGGILYFPNIGHLNK</sequence>
<organism evidence="1 2">
    <name type="scientific">Blattamonas nauphoetae</name>
    <dbReference type="NCBI Taxonomy" id="2049346"/>
    <lineage>
        <taxon>Eukaryota</taxon>
        <taxon>Metamonada</taxon>
        <taxon>Preaxostyla</taxon>
        <taxon>Oxymonadida</taxon>
        <taxon>Blattamonas</taxon>
    </lineage>
</organism>
<evidence type="ECO:0000313" key="1">
    <source>
        <dbReference type="EMBL" id="KAK2948479.1"/>
    </source>
</evidence>
<dbReference type="Proteomes" id="UP001281761">
    <property type="component" value="Unassembled WGS sequence"/>
</dbReference>
<evidence type="ECO:0000313" key="2">
    <source>
        <dbReference type="Proteomes" id="UP001281761"/>
    </source>
</evidence>
<comment type="caution">
    <text evidence="1">The sequence shown here is derived from an EMBL/GenBank/DDBJ whole genome shotgun (WGS) entry which is preliminary data.</text>
</comment>